<dbReference type="InterPro" id="IPR011989">
    <property type="entry name" value="ARM-like"/>
</dbReference>
<organism evidence="2">
    <name type="scientific">Dendroctonus ponderosae</name>
    <name type="common">Mountain pine beetle</name>
    <dbReference type="NCBI Taxonomy" id="77166"/>
    <lineage>
        <taxon>Eukaryota</taxon>
        <taxon>Metazoa</taxon>
        <taxon>Ecdysozoa</taxon>
        <taxon>Arthropoda</taxon>
        <taxon>Hexapoda</taxon>
        <taxon>Insecta</taxon>
        <taxon>Pterygota</taxon>
        <taxon>Neoptera</taxon>
        <taxon>Endopterygota</taxon>
        <taxon>Coleoptera</taxon>
        <taxon>Polyphaga</taxon>
        <taxon>Cucujiformia</taxon>
        <taxon>Curculionidae</taxon>
        <taxon>Scolytinae</taxon>
        <taxon>Dendroctonus</taxon>
    </lineage>
</organism>
<dbReference type="Gene3D" id="1.25.10.10">
    <property type="entry name" value="Leucine-rich Repeat Variant"/>
    <property type="match status" value="1"/>
</dbReference>
<dbReference type="InterPro" id="IPR051023">
    <property type="entry name" value="PP2A_Regulatory_Subunit_A"/>
</dbReference>
<dbReference type="GO" id="GO:0005737">
    <property type="term" value="C:cytoplasm"/>
    <property type="evidence" value="ECO:0007669"/>
    <property type="project" value="TreeGrafter"/>
</dbReference>
<dbReference type="SUPFAM" id="SSF48371">
    <property type="entry name" value="ARM repeat"/>
    <property type="match status" value="1"/>
</dbReference>
<dbReference type="InterPro" id="IPR016024">
    <property type="entry name" value="ARM-type_fold"/>
</dbReference>
<reference evidence="2" key="1">
    <citation type="journal article" date="2013" name="Genome Biol.">
        <title>Draft genome of the mountain pine beetle, Dendroctonus ponderosae Hopkins, a major forest pest.</title>
        <authorList>
            <person name="Keeling C.I."/>
            <person name="Yuen M.M."/>
            <person name="Liao N.Y."/>
            <person name="Docking T.R."/>
            <person name="Chan S.K."/>
            <person name="Taylor G.A."/>
            <person name="Palmquist D.L."/>
            <person name="Jackman S.D."/>
            <person name="Nguyen A."/>
            <person name="Li M."/>
            <person name="Henderson H."/>
            <person name="Janes J.K."/>
            <person name="Zhao Y."/>
            <person name="Pandoh P."/>
            <person name="Moore R."/>
            <person name="Sperling F.A."/>
            <person name="Huber D.P."/>
            <person name="Birol I."/>
            <person name="Jones S.J."/>
            <person name="Bohlmann J."/>
        </authorList>
    </citation>
    <scope>NUCLEOTIDE SEQUENCE</scope>
</reference>
<feature type="non-terminal residue" evidence="2">
    <location>
        <position position="1"/>
    </location>
</feature>
<protein>
    <submittedName>
        <fullName evidence="2">Uncharacterized protein</fullName>
    </submittedName>
</protein>
<evidence type="ECO:0000256" key="1">
    <source>
        <dbReference type="ARBA" id="ARBA00022737"/>
    </source>
</evidence>
<gene>
    <name evidence="2" type="ORF">YQE_06750</name>
</gene>
<name>N6T8Y0_DENPD</name>
<dbReference type="GO" id="GO:0019888">
    <property type="term" value="F:protein phosphatase regulator activity"/>
    <property type="evidence" value="ECO:0007669"/>
    <property type="project" value="TreeGrafter"/>
</dbReference>
<proteinExistence type="predicted"/>
<evidence type="ECO:0000313" key="2">
    <source>
        <dbReference type="EMBL" id="ENN76684.1"/>
    </source>
</evidence>
<keyword evidence="1" id="KW-0677">Repeat</keyword>
<dbReference type="OrthoDB" id="340346at2759"/>
<accession>N6T8Y0</accession>
<dbReference type="PANTHER" id="PTHR10648">
    <property type="entry name" value="SERINE/THREONINE-PROTEIN PHOSPHATASE PP2A 65 KDA REGULATORY SUBUNIT"/>
    <property type="match status" value="1"/>
</dbReference>
<dbReference type="EMBL" id="KB740969">
    <property type="protein sequence ID" value="ENN76684.1"/>
    <property type="molecule type" value="Genomic_DNA"/>
</dbReference>
<dbReference type="PANTHER" id="PTHR10648:SF1">
    <property type="entry name" value="SERINE_THREONINE-PROTEIN PHOSPHATASE 4 REGULATORY SUBUNIT 1"/>
    <property type="match status" value="1"/>
</dbReference>
<dbReference type="AlphaFoldDB" id="N6T8Y0"/>
<sequence length="236" mass="26112">MAQVSDNGNVSSSTTNEIKGPTQTIVPQYLIDSFLSMANLSGRPHGNDMSVHCAYSMPAVTCRIGFGGQWPAVYVHLRPADVAKWLGCMYAPSLLCEKVAEVRLAAIVLVSEVLKRTNADLTLSAKLLTLLSKKYAHGTKWRMRQTFVLLCTEILKREALSPQDFASAETGMLSDLLELSWDPVVNIRLGVANCIVKHLITNDYFVSNHLDALSEVLRRYEADKERDVRMAVVDAV</sequence>
<dbReference type="HOGENOM" id="CLU_1176490_0_0_1"/>